<comment type="similarity">
    <text evidence="2">Belongs to the nucleoporin interacting component (NIC) family.</text>
</comment>
<evidence type="ECO:0000313" key="5">
    <source>
        <dbReference type="Proteomes" id="UP001527925"/>
    </source>
</evidence>
<evidence type="ECO:0000256" key="2">
    <source>
        <dbReference type="ARBA" id="ARBA00010186"/>
    </source>
</evidence>
<accession>A0ABR4NCD9</accession>
<comment type="subcellular location">
    <subcellularLocation>
        <location evidence="1">Nucleus envelope</location>
    </subcellularLocation>
</comment>
<dbReference type="Proteomes" id="UP001527925">
    <property type="component" value="Unassembled WGS sequence"/>
</dbReference>
<dbReference type="PANTHER" id="PTHR11225">
    <property type="entry name" value="NUCLEAR PORE COMPLEX PROTEIN NUP93 NUCLEOPORIN NUP93 DEAD EYE PROTEIN"/>
    <property type="match status" value="1"/>
</dbReference>
<keyword evidence="3" id="KW-0539">Nucleus</keyword>
<evidence type="ECO:0000256" key="1">
    <source>
        <dbReference type="ARBA" id="ARBA00004259"/>
    </source>
</evidence>
<name>A0ABR4NCD9_9FUNG</name>
<dbReference type="EMBL" id="JADGIZ020000012">
    <property type="protein sequence ID" value="KAL2917188.1"/>
    <property type="molecule type" value="Genomic_DNA"/>
</dbReference>
<protein>
    <submittedName>
        <fullName evidence="4">Nuclear pore complex subunit</fullName>
    </submittedName>
</protein>
<reference evidence="4 5" key="1">
    <citation type="submission" date="2023-09" db="EMBL/GenBank/DDBJ databases">
        <title>Pangenome analysis of Batrachochytrium dendrobatidis and related Chytrids.</title>
        <authorList>
            <person name="Yacoub M.N."/>
            <person name="Stajich J.E."/>
            <person name="James T.Y."/>
        </authorList>
    </citation>
    <scope>NUCLEOTIDE SEQUENCE [LARGE SCALE GENOMIC DNA]</scope>
    <source>
        <strain evidence="4 5">JEL0888</strain>
    </source>
</reference>
<comment type="caution">
    <text evidence="4">The sequence shown here is derived from an EMBL/GenBank/DDBJ whole genome shotgun (WGS) entry which is preliminary data.</text>
</comment>
<organism evidence="4 5">
    <name type="scientific">Polyrhizophydium stewartii</name>
    <dbReference type="NCBI Taxonomy" id="2732419"/>
    <lineage>
        <taxon>Eukaryota</taxon>
        <taxon>Fungi</taxon>
        <taxon>Fungi incertae sedis</taxon>
        <taxon>Chytridiomycota</taxon>
        <taxon>Chytridiomycota incertae sedis</taxon>
        <taxon>Chytridiomycetes</taxon>
        <taxon>Rhizophydiales</taxon>
        <taxon>Rhizophydiales incertae sedis</taxon>
        <taxon>Polyrhizophydium</taxon>
    </lineage>
</organism>
<dbReference type="PANTHER" id="PTHR11225:SF4">
    <property type="entry name" value="NUCLEAR PORE COMPLEX PROTEIN NUP93"/>
    <property type="match status" value="1"/>
</dbReference>
<evidence type="ECO:0000313" key="4">
    <source>
        <dbReference type="EMBL" id="KAL2917188.1"/>
    </source>
</evidence>
<dbReference type="Pfam" id="PF04097">
    <property type="entry name" value="Nic96"/>
    <property type="match status" value="1"/>
</dbReference>
<dbReference type="InterPro" id="IPR007231">
    <property type="entry name" value="Nucleoporin_int_Nup93/Nic96"/>
</dbReference>
<sequence length="1063" mass="114409">MFRQLLEQSRQLTNHIVTPGLAPIDRGLEQIEAQTRRLLRRTGAESAGVAAGAGAPGGIGAGGLGAAAGAGGLGQGTPGFLGMGMGMVGAGGALGGAGGAGAGVAGAGAGLSGQIVAGAAGGPAGGAGGVQPMDADGLLGGDGGAGRPLAPLDSRTAYLLAKQGFDAERVSQTLAQIDLANTFEPLQGVPDADIDAYLRNEHENIVSVAIEETKNQVALDFEQHFEQRLARDWANIKKRTFDQMGHQPSRSARLTGAGSSGMLGVVPEGDGVVGSDAFGASSLLQLGGTRGAAAGGLASSGGISSQPRLRAFSLVVKALNESRLKNAPFNPVAAFGAAAEDLPSDGQQQVIARCWTLLLSMLGGRKALDKRPQGHFAATYRLTEEPGISEQATQFRSELVAGGRQWLQDSYRSWVSDHVRSNYVEIGGLPTVHAEVDAILKIRFMRHNRWALSWLDTSVGDTPFWAHVFMLVRMGKQDDALTYIQRHQADLAKTSDRNFLTYFKAWMDAGDGRLPKTYRDKLLGEWNGGIRDYIGSAKSSPKGDLFKYTLYKIIGRCEMSVKNVRSADVVQTTEDYLWLQLMLVQEEILPTDAAYERFTLRDFSAQMQKYGIDHFKSKSLWFLVLMLCGEFERAVSELIQDPVFAVDGLHFATAMAYYGVLRVPENPRGTPMGASMLNVKPVTLSTGTPYEIAYFHFAKAIINLVRAWARSDPFDAMHYVYLLGLIGSPLDSRPAQSLTSMPGAFGGPATPSARRAAASSALISSSAVEYTRLSHQIICEFVLATKLFAELLGEVRPDGGTTSGHVKIHRALVHLDSEQDFMQCIVLAAAQDAENESRLEEAIKLYHLAGLYDKVLCLLNAHLGERLLQQTFFPSEASGESAAQRAARSTTDVSLPSISISASPIEDTEQLLRFYQSRPQTASALTPKTVATCTTLIQLSRFRIQHDQARDEAALSTLYRLNILPVTPTVDSVQTSTDAFHQLDESVARVMPQIMLMAMQSLDRLYKAWTEKRGGLGFGVPADGRISDVRARARALMMFAGLVQYRIPGDVFAKMNRLDVMMS</sequence>
<evidence type="ECO:0000256" key="3">
    <source>
        <dbReference type="ARBA" id="ARBA00023242"/>
    </source>
</evidence>
<keyword evidence="5" id="KW-1185">Reference proteome</keyword>
<gene>
    <name evidence="4" type="primary">NIC96</name>
    <name evidence="4" type="ORF">HK105_203252</name>
</gene>
<proteinExistence type="inferred from homology"/>